<evidence type="ECO:0000313" key="5">
    <source>
        <dbReference type="Proteomes" id="UP000596117"/>
    </source>
</evidence>
<dbReference type="EMBL" id="CP066026">
    <property type="protein sequence ID" value="QQB89951.1"/>
    <property type="molecule type" value="Genomic_DNA"/>
</dbReference>
<proteinExistence type="predicted"/>
<dbReference type="Proteomes" id="UP000596117">
    <property type="component" value="Chromosome"/>
</dbReference>
<dbReference type="GeneID" id="56576154"/>
<evidence type="ECO:0000313" key="2">
    <source>
        <dbReference type="EMBL" id="QAT15832.1"/>
    </source>
</evidence>
<name>A0A246KHP6_BREDI</name>
<feature type="compositionally biased region" description="Basic and acidic residues" evidence="1">
    <location>
        <begin position="141"/>
        <end position="151"/>
    </location>
</feature>
<sequence length="151" mass="15469">MAGKGEEAGRAAAVAEWLDDALGRLMQLTDEAIAVVAAAEPPADVAEAEKRGRAIGVLARTAKAVAALAASPPRKPRDPEEDGMSEDDRDITDDEERTVRAELQSRLDHLLGVAERKGFGAAAAGTGDARGAAAVAEGDAEAERRSGLAAA</sequence>
<evidence type="ECO:0000313" key="4">
    <source>
        <dbReference type="Proteomes" id="UP000287388"/>
    </source>
</evidence>
<keyword evidence="5" id="KW-1185">Reference proteome</keyword>
<feature type="compositionally biased region" description="Low complexity" evidence="1">
    <location>
        <begin position="122"/>
        <end position="137"/>
    </location>
</feature>
<dbReference type="RefSeq" id="WP_128720555.1">
    <property type="nucleotide sequence ID" value="NZ_BJNC01000002.1"/>
</dbReference>
<gene>
    <name evidence="2" type="ORF">EQG53_16590</name>
    <name evidence="3" type="ORF">I6H83_05860</name>
</gene>
<reference evidence="3 5" key="2">
    <citation type="submission" date="2020-12" db="EMBL/GenBank/DDBJ databases">
        <title>FDA dAtabase for Regulatory Grade micrObial Sequences (FDA-ARGOS): Supporting development and validation of Infectious Disease Dx tests.</title>
        <authorList>
            <person name="Kerrigan L."/>
            <person name="Long C."/>
            <person name="Tallon L."/>
            <person name="Sadzewicz L."/>
            <person name="Zhao X."/>
            <person name="Boylan J."/>
            <person name="Ott S."/>
            <person name="Bowen H."/>
            <person name="Vavikolanu K."/>
            <person name="Mehta A."/>
            <person name="Aluvathingal J."/>
            <person name="Nadendla S."/>
            <person name="Yan Y."/>
            <person name="Sichtig H."/>
        </authorList>
    </citation>
    <scope>NUCLEOTIDE SEQUENCE [LARGE SCALE GENOMIC DNA]</scope>
    <source>
        <strain evidence="3 5">FDAARGOS_1026</strain>
    </source>
</reference>
<feature type="compositionally biased region" description="Acidic residues" evidence="1">
    <location>
        <begin position="79"/>
        <end position="96"/>
    </location>
</feature>
<feature type="region of interest" description="Disordered" evidence="1">
    <location>
        <begin position="66"/>
        <end position="96"/>
    </location>
</feature>
<organism evidence="2 4">
    <name type="scientific">Brevundimonas diminuta</name>
    <name type="common">Pseudomonas diminuta</name>
    <dbReference type="NCBI Taxonomy" id="293"/>
    <lineage>
        <taxon>Bacteria</taxon>
        <taxon>Pseudomonadati</taxon>
        <taxon>Pseudomonadota</taxon>
        <taxon>Alphaproteobacteria</taxon>
        <taxon>Caulobacterales</taxon>
        <taxon>Caulobacteraceae</taxon>
        <taxon>Brevundimonas</taxon>
    </lineage>
</organism>
<dbReference type="AlphaFoldDB" id="A0A246KHP6"/>
<evidence type="ECO:0000313" key="3">
    <source>
        <dbReference type="EMBL" id="QQB89951.1"/>
    </source>
</evidence>
<accession>A0A246KHP6</accession>
<protein>
    <submittedName>
        <fullName evidence="2">Uncharacterized protein</fullName>
    </submittedName>
</protein>
<reference evidence="2 4" key="1">
    <citation type="submission" date="2019-01" db="EMBL/GenBank/DDBJ databases">
        <title>Brevundimonas diminuta Genome sequencing and assembly.</title>
        <authorList>
            <person name="Chen H."/>
        </authorList>
    </citation>
    <scope>NUCLEOTIDE SEQUENCE [LARGE SCALE GENOMIC DNA]</scope>
    <source>
        <strain evidence="2">ATCC</strain>
        <strain evidence="4">ATCC(B) 19146</strain>
    </source>
</reference>
<dbReference type="KEGG" id="bdm:EQG53_16590"/>
<evidence type="ECO:0000256" key="1">
    <source>
        <dbReference type="SAM" id="MobiDB-lite"/>
    </source>
</evidence>
<dbReference type="EMBL" id="CP035093">
    <property type="protein sequence ID" value="QAT15832.1"/>
    <property type="molecule type" value="Genomic_DNA"/>
</dbReference>
<feature type="region of interest" description="Disordered" evidence="1">
    <location>
        <begin position="122"/>
        <end position="151"/>
    </location>
</feature>
<dbReference type="Proteomes" id="UP000287388">
    <property type="component" value="Chromosome"/>
</dbReference>